<dbReference type="Proteomes" id="UP000799754">
    <property type="component" value="Unassembled WGS sequence"/>
</dbReference>
<name>A0ACB6S6D6_9PLEO</name>
<proteinExistence type="predicted"/>
<reference evidence="1" key="1">
    <citation type="journal article" date="2020" name="Stud. Mycol.">
        <title>101 Dothideomycetes genomes: a test case for predicting lifestyles and emergence of pathogens.</title>
        <authorList>
            <person name="Haridas S."/>
            <person name="Albert R."/>
            <person name="Binder M."/>
            <person name="Bloem J."/>
            <person name="Labutti K."/>
            <person name="Salamov A."/>
            <person name="Andreopoulos B."/>
            <person name="Baker S."/>
            <person name="Barry K."/>
            <person name="Bills G."/>
            <person name="Bluhm B."/>
            <person name="Cannon C."/>
            <person name="Castanera R."/>
            <person name="Culley D."/>
            <person name="Daum C."/>
            <person name="Ezra D."/>
            <person name="Gonzalez J."/>
            <person name="Henrissat B."/>
            <person name="Kuo A."/>
            <person name="Liang C."/>
            <person name="Lipzen A."/>
            <person name="Lutzoni F."/>
            <person name="Magnuson J."/>
            <person name="Mondo S."/>
            <person name="Nolan M."/>
            <person name="Ohm R."/>
            <person name="Pangilinan J."/>
            <person name="Park H.-J."/>
            <person name="Ramirez L."/>
            <person name="Alfaro M."/>
            <person name="Sun H."/>
            <person name="Tritt A."/>
            <person name="Yoshinaga Y."/>
            <person name="Zwiers L.-H."/>
            <person name="Turgeon B."/>
            <person name="Goodwin S."/>
            <person name="Spatafora J."/>
            <person name="Crous P."/>
            <person name="Grigoriev I."/>
        </authorList>
    </citation>
    <scope>NUCLEOTIDE SEQUENCE</scope>
    <source>
        <strain evidence="1">CBS 525.71</strain>
    </source>
</reference>
<gene>
    <name evidence="1" type="ORF">BU25DRAFT_420064</name>
</gene>
<organism evidence="1 2">
    <name type="scientific">Macroventuria anomochaeta</name>
    <dbReference type="NCBI Taxonomy" id="301207"/>
    <lineage>
        <taxon>Eukaryota</taxon>
        <taxon>Fungi</taxon>
        <taxon>Dikarya</taxon>
        <taxon>Ascomycota</taxon>
        <taxon>Pezizomycotina</taxon>
        <taxon>Dothideomycetes</taxon>
        <taxon>Pleosporomycetidae</taxon>
        <taxon>Pleosporales</taxon>
        <taxon>Pleosporineae</taxon>
        <taxon>Didymellaceae</taxon>
        <taxon>Macroventuria</taxon>
    </lineage>
</organism>
<comment type="caution">
    <text evidence="1">The sequence shown here is derived from an EMBL/GenBank/DDBJ whole genome shotgun (WGS) entry which is preliminary data.</text>
</comment>
<accession>A0ACB6S6D6</accession>
<dbReference type="EMBL" id="MU006709">
    <property type="protein sequence ID" value="KAF2629820.1"/>
    <property type="molecule type" value="Genomic_DNA"/>
</dbReference>
<keyword evidence="2" id="KW-1185">Reference proteome</keyword>
<evidence type="ECO:0000313" key="2">
    <source>
        <dbReference type="Proteomes" id="UP000799754"/>
    </source>
</evidence>
<evidence type="ECO:0000313" key="1">
    <source>
        <dbReference type="EMBL" id="KAF2629820.1"/>
    </source>
</evidence>
<protein>
    <submittedName>
        <fullName evidence="1">Uncharacterized protein</fullName>
    </submittedName>
</protein>
<sequence>MRQKTFLIGLATLATTATVVAIPTQVPTDAPIGLPIGAPTNSDNVTFEAQVCPRGKRITWQGGALPLGKTVVVVGGPSRLTSALASDTDVFSTQDVCSVRLSIGSRYTMTVSIKTVPQDGTTR</sequence>